<keyword evidence="10" id="KW-1185">Reference proteome</keyword>
<proteinExistence type="predicted"/>
<protein>
    <submittedName>
        <fullName evidence="9">ABC transporter permease</fullName>
    </submittedName>
</protein>
<evidence type="ECO:0000313" key="9">
    <source>
        <dbReference type="EMBL" id="MBO0934444.1"/>
    </source>
</evidence>
<feature type="transmembrane region" description="Helical" evidence="6">
    <location>
        <begin position="374"/>
        <end position="399"/>
    </location>
</feature>
<dbReference type="GO" id="GO:0022857">
    <property type="term" value="F:transmembrane transporter activity"/>
    <property type="evidence" value="ECO:0007669"/>
    <property type="project" value="TreeGrafter"/>
</dbReference>
<evidence type="ECO:0000259" key="7">
    <source>
        <dbReference type="Pfam" id="PF02687"/>
    </source>
</evidence>
<dbReference type="Pfam" id="PF02687">
    <property type="entry name" value="FtsX"/>
    <property type="match status" value="2"/>
</dbReference>
<feature type="transmembrane region" description="Helical" evidence="6">
    <location>
        <begin position="328"/>
        <end position="354"/>
    </location>
</feature>
<evidence type="ECO:0000256" key="2">
    <source>
        <dbReference type="ARBA" id="ARBA00022475"/>
    </source>
</evidence>
<dbReference type="RefSeq" id="WP_207338407.1">
    <property type="nucleotide sequence ID" value="NZ_JAFMYU010000031.1"/>
</dbReference>
<comment type="subcellular location">
    <subcellularLocation>
        <location evidence="1">Cell membrane</location>
        <topology evidence="1">Multi-pass membrane protein</topology>
    </subcellularLocation>
</comment>
<feature type="transmembrane region" description="Helical" evidence="6">
    <location>
        <begin position="724"/>
        <end position="751"/>
    </location>
</feature>
<sequence length="802" mass="88745">MIRSYINLAIRHLAKRKFLSAVNILGLAVGMTFTWLIASFVVSELLVNNTLRHAANQYIIRSKWAQPSMGFEDATVAPLGKLLKDEYPALVANYYRFDVATTAVSVGDEHFVREVVEVGDPTMLTMYGFPLLYGDEKTALKGPNSVVITEENAVKYFGKTDVLGRVLRLSNYAGGEQDFTVTGVLKSLPQNSVTYLWDQPVHIFVPLNSLQGRTDMDGWETHNMVTCVELQDGVTESDLAKPIQQLLATHAPTDIKGQLQPYLTPLPDYYRQFNKGIVQKTIYTLSGIALFVLFMAVVNFVNITIVSSSARIREIGVRKALGSQQAQVVVQLLVESTVLTALATITSLLLYEAFRASFADVVGKKIDPLWATSPYFLIVVTLISLFIGLVAGTYPAVKLSALPYVDSLRGKLKSVKEGVLFRRLLVTAQFSVALLVFCGAVVIAQQVAYFFSKDMGYRKESVLLVSIPRDWSPQGVVKMERVRDELARLPEVGAVSITSSTLKGGTGYDINLYSVGRDSTESITASVLQTDEYFAQTYQIPLVAGRFFQSSSKADQEDKLVLNETAIRSLGYKTAEAAIGKQLYTYGYDKPITILGVTKDFSFRSLKEKTPPTAISHVKGAGNLFSYMSIKLNVNDVTQATAAIERRFHQLLPDAPFEYYFADQALQQLYLAELQLKEAAQTATFLSLFIVLIGIVGLVSLSVARRTKELAIRKVLGASVSRIIGLFIGEFFLAFVVAALFAFPIAFLLMRTWLQTFAYHVDISWVSFVSIGLLFLLFVCFVVSLQTVRAALMNPVKSLRTD</sequence>
<dbReference type="InterPro" id="IPR003838">
    <property type="entry name" value="ABC3_permease_C"/>
</dbReference>
<evidence type="ECO:0000256" key="5">
    <source>
        <dbReference type="ARBA" id="ARBA00023136"/>
    </source>
</evidence>
<name>A0A939G910_9BACT</name>
<feature type="transmembrane region" description="Helical" evidence="6">
    <location>
        <begin position="420"/>
        <end position="444"/>
    </location>
</feature>
<accession>A0A939G910</accession>
<dbReference type="PANTHER" id="PTHR30572">
    <property type="entry name" value="MEMBRANE COMPONENT OF TRANSPORTER-RELATED"/>
    <property type="match status" value="1"/>
</dbReference>
<organism evidence="9 10">
    <name type="scientific">Fibrella aquatilis</name>
    <dbReference type="NCBI Taxonomy" id="2817059"/>
    <lineage>
        <taxon>Bacteria</taxon>
        <taxon>Pseudomonadati</taxon>
        <taxon>Bacteroidota</taxon>
        <taxon>Cytophagia</taxon>
        <taxon>Cytophagales</taxon>
        <taxon>Spirosomataceae</taxon>
        <taxon>Fibrella</taxon>
    </lineage>
</organism>
<keyword evidence="2" id="KW-1003">Cell membrane</keyword>
<feature type="transmembrane region" description="Helical" evidence="6">
    <location>
        <begin position="282"/>
        <end position="307"/>
    </location>
</feature>
<dbReference type="InterPro" id="IPR050250">
    <property type="entry name" value="Macrolide_Exporter_MacB"/>
</dbReference>
<evidence type="ECO:0000256" key="6">
    <source>
        <dbReference type="SAM" id="Phobius"/>
    </source>
</evidence>
<dbReference type="PANTHER" id="PTHR30572:SF18">
    <property type="entry name" value="ABC-TYPE MACROLIDE FAMILY EXPORT SYSTEM PERMEASE COMPONENT 2"/>
    <property type="match status" value="1"/>
</dbReference>
<feature type="domain" description="MacB-like periplasmic core" evidence="8">
    <location>
        <begin position="20"/>
        <end position="245"/>
    </location>
</feature>
<keyword evidence="4 6" id="KW-1133">Transmembrane helix</keyword>
<reference evidence="9 10" key="1">
    <citation type="submission" date="2021-03" db="EMBL/GenBank/DDBJ databases">
        <title>Fibrella sp. HMF5036 genome sequencing and assembly.</title>
        <authorList>
            <person name="Kang H."/>
            <person name="Kim H."/>
            <person name="Bae S."/>
            <person name="Joh K."/>
        </authorList>
    </citation>
    <scope>NUCLEOTIDE SEQUENCE [LARGE SCALE GENOMIC DNA]</scope>
    <source>
        <strain evidence="9 10">HMF5036</strain>
    </source>
</reference>
<dbReference type="Pfam" id="PF12704">
    <property type="entry name" value="MacB_PCD"/>
    <property type="match status" value="2"/>
</dbReference>
<keyword evidence="5 6" id="KW-0472">Membrane</keyword>
<feature type="domain" description="MacB-like periplasmic core" evidence="8">
    <location>
        <begin position="460"/>
        <end position="644"/>
    </location>
</feature>
<feature type="transmembrane region" description="Helical" evidence="6">
    <location>
        <begin position="21"/>
        <end position="42"/>
    </location>
</feature>
<evidence type="ECO:0000313" key="10">
    <source>
        <dbReference type="Proteomes" id="UP000664795"/>
    </source>
</evidence>
<feature type="domain" description="ABC3 transporter permease C-terminal" evidence="7">
    <location>
        <begin position="288"/>
        <end position="400"/>
    </location>
</feature>
<feature type="domain" description="ABC3 transporter permease C-terminal" evidence="7">
    <location>
        <begin position="684"/>
        <end position="792"/>
    </location>
</feature>
<dbReference type="AlphaFoldDB" id="A0A939G910"/>
<dbReference type="InterPro" id="IPR025857">
    <property type="entry name" value="MacB_PCD"/>
</dbReference>
<dbReference type="EMBL" id="JAFMYU010000031">
    <property type="protein sequence ID" value="MBO0934444.1"/>
    <property type="molecule type" value="Genomic_DNA"/>
</dbReference>
<evidence type="ECO:0000256" key="4">
    <source>
        <dbReference type="ARBA" id="ARBA00022989"/>
    </source>
</evidence>
<feature type="transmembrane region" description="Helical" evidence="6">
    <location>
        <begin position="763"/>
        <end position="785"/>
    </location>
</feature>
<feature type="transmembrane region" description="Helical" evidence="6">
    <location>
        <begin position="685"/>
        <end position="704"/>
    </location>
</feature>
<evidence type="ECO:0000256" key="3">
    <source>
        <dbReference type="ARBA" id="ARBA00022692"/>
    </source>
</evidence>
<evidence type="ECO:0000256" key="1">
    <source>
        <dbReference type="ARBA" id="ARBA00004651"/>
    </source>
</evidence>
<gene>
    <name evidence="9" type="ORF">J2I48_25770</name>
</gene>
<dbReference type="GO" id="GO:0005886">
    <property type="term" value="C:plasma membrane"/>
    <property type="evidence" value="ECO:0007669"/>
    <property type="project" value="UniProtKB-SubCell"/>
</dbReference>
<comment type="caution">
    <text evidence="9">The sequence shown here is derived from an EMBL/GenBank/DDBJ whole genome shotgun (WGS) entry which is preliminary data.</text>
</comment>
<evidence type="ECO:0000259" key="8">
    <source>
        <dbReference type="Pfam" id="PF12704"/>
    </source>
</evidence>
<keyword evidence="3 6" id="KW-0812">Transmembrane</keyword>
<dbReference type="Proteomes" id="UP000664795">
    <property type="component" value="Unassembled WGS sequence"/>
</dbReference>